<dbReference type="KEGG" id="nnu:104609924"/>
<evidence type="ECO:0000256" key="1">
    <source>
        <dbReference type="ARBA" id="ARBA00022723"/>
    </source>
</evidence>
<dbReference type="PANTHER" id="PTHR47255:SF4">
    <property type="entry name" value="GATA ZINC FINGER DOMAIN-CONTAINING PROTEIN 12"/>
    <property type="match status" value="1"/>
</dbReference>
<evidence type="ECO:0000313" key="7">
    <source>
        <dbReference type="RefSeq" id="XP_010274656.1"/>
    </source>
</evidence>
<dbReference type="InterPro" id="IPR013088">
    <property type="entry name" value="Znf_NHR/GATA"/>
</dbReference>
<evidence type="ECO:0000256" key="3">
    <source>
        <dbReference type="ARBA" id="ARBA00022833"/>
    </source>
</evidence>
<dbReference type="GO" id="GO:0000976">
    <property type="term" value="F:transcription cis-regulatory region binding"/>
    <property type="evidence" value="ECO:0000318"/>
    <property type="project" value="GO_Central"/>
</dbReference>
<evidence type="ECO:0000256" key="4">
    <source>
        <dbReference type="PROSITE-ProRule" id="PRU00094"/>
    </source>
</evidence>
<keyword evidence="1" id="KW-0479">Metal-binding</keyword>
<dbReference type="AlphaFoldDB" id="A0A1U8BDE0"/>
<dbReference type="OrthoDB" id="2162994at2759"/>
<name>A0A1U8BDE0_NELNU</name>
<reference evidence="7" key="1">
    <citation type="submission" date="2025-08" db="UniProtKB">
        <authorList>
            <consortium name="RefSeq"/>
        </authorList>
    </citation>
    <scope>IDENTIFICATION</scope>
</reference>
<dbReference type="CDD" id="cd00202">
    <property type="entry name" value="ZnF_GATA"/>
    <property type="match status" value="1"/>
</dbReference>
<dbReference type="Proteomes" id="UP000189703">
    <property type="component" value="Unplaced"/>
</dbReference>
<dbReference type="PANTHER" id="PTHR47255">
    <property type="entry name" value="GATA TRANSCRIPTION FACTOR 22-RELATED"/>
    <property type="match status" value="1"/>
</dbReference>
<evidence type="ECO:0000259" key="5">
    <source>
        <dbReference type="PROSITE" id="PS50114"/>
    </source>
</evidence>
<dbReference type="RefSeq" id="XP_010274656.1">
    <property type="nucleotide sequence ID" value="XM_010276354.2"/>
</dbReference>
<keyword evidence="3" id="KW-0862">Zinc</keyword>
<dbReference type="InterPro" id="IPR000679">
    <property type="entry name" value="Znf_GATA"/>
</dbReference>
<dbReference type="Gene3D" id="3.30.50.10">
    <property type="entry name" value="Erythroid Transcription Factor GATA-1, subunit A"/>
    <property type="match status" value="1"/>
</dbReference>
<protein>
    <submittedName>
        <fullName evidence="7">GATA transcription factor 20-like</fullName>
    </submittedName>
</protein>
<dbReference type="GO" id="GO:0006355">
    <property type="term" value="P:regulation of DNA-templated transcription"/>
    <property type="evidence" value="ECO:0000318"/>
    <property type="project" value="GO_Central"/>
</dbReference>
<dbReference type="GO" id="GO:0008270">
    <property type="term" value="F:zinc ion binding"/>
    <property type="evidence" value="ECO:0007669"/>
    <property type="project" value="UniProtKB-KW"/>
</dbReference>
<dbReference type="InParanoid" id="A0A1U8BDE0"/>
<keyword evidence="6" id="KW-1185">Reference proteome</keyword>
<dbReference type="Pfam" id="PF00320">
    <property type="entry name" value="GATA"/>
    <property type="match status" value="1"/>
</dbReference>
<gene>
    <name evidence="7" type="primary">LOC104609924</name>
</gene>
<dbReference type="PROSITE" id="PS50114">
    <property type="entry name" value="GATA_ZN_FINGER_2"/>
    <property type="match status" value="1"/>
</dbReference>
<evidence type="ECO:0000256" key="2">
    <source>
        <dbReference type="ARBA" id="ARBA00022771"/>
    </source>
</evidence>
<dbReference type="SUPFAM" id="SSF57716">
    <property type="entry name" value="Glucocorticoid receptor-like (DNA-binding domain)"/>
    <property type="match status" value="1"/>
</dbReference>
<dbReference type="eggNOG" id="KOG1601">
    <property type="taxonomic scope" value="Eukaryota"/>
</dbReference>
<dbReference type="GeneID" id="104609924"/>
<keyword evidence="2 4" id="KW-0863">Zinc-finger</keyword>
<evidence type="ECO:0000313" key="6">
    <source>
        <dbReference type="Proteomes" id="UP000189703"/>
    </source>
</evidence>
<proteinExistence type="predicted"/>
<sequence>MLSSAERSSSGWDPHHHNHTYCYYDDQPHRDHDDDQQYDHHLQLPVQELKLGLYRKRPRKIPARKDEEGGEMAKVVRGKKHATEGQMVISRVCVDCKTSKTPLWRSGPAGPKSLCNACGIRQRKRRRRELNILKMAGGVTMEKRQSKVEGKRTTLHMLQRRKFEGKEEAEAALLLMALSCGVCVHS</sequence>
<accession>A0A1U8BDE0</accession>
<dbReference type="GO" id="GO:0005634">
    <property type="term" value="C:nucleus"/>
    <property type="evidence" value="ECO:0000318"/>
    <property type="project" value="GO_Central"/>
</dbReference>
<organism evidence="6 7">
    <name type="scientific">Nelumbo nucifera</name>
    <name type="common">Sacred lotus</name>
    <dbReference type="NCBI Taxonomy" id="4432"/>
    <lineage>
        <taxon>Eukaryota</taxon>
        <taxon>Viridiplantae</taxon>
        <taxon>Streptophyta</taxon>
        <taxon>Embryophyta</taxon>
        <taxon>Tracheophyta</taxon>
        <taxon>Spermatophyta</taxon>
        <taxon>Magnoliopsida</taxon>
        <taxon>Proteales</taxon>
        <taxon>Nelumbonaceae</taxon>
        <taxon>Nelumbo</taxon>
    </lineage>
</organism>
<dbReference type="PROSITE" id="PS00344">
    <property type="entry name" value="GATA_ZN_FINGER_1"/>
    <property type="match status" value="1"/>
</dbReference>
<dbReference type="OMA" id="NVHAKTH"/>
<feature type="domain" description="GATA-type" evidence="5">
    <location>
        <begin position="87"/>
        <end position="144"/>
    </location>
</feature>
<dbReference type="InterPro" id="IPR052138">
    <property type="entry name" value="GATA_ZnFinger_Domain"/>
</dbReference>
<dbReference type="SMART" id="SM00401">
    <property type="entry name" value="ZnF_GATA"/>
    <property type="match status" value="1"/>
</dbReference>